<dbReference type="STRING" id="1137138.A0A067NTV7"/>
<dbReference type="OrthoDB" id="288726at2759"/>
<gene>
    <name evidence="7" type="ORF">PLEOSDRAFT_1037749</name>
</gene>
<dbReference type="PIRSF" id="PIRSF036979">
    <property type="entry name" value="Arginase"/>
    <property type="match status" value="1"/>
</dbReference>
<evidence type="ECO:0000313" key="8">
    <source>
        <dbReference type="Proteomes" id="UP000027073"/>
    </source>
</evidence>
<dbReference type="PANTHER" id="PTHR11358">
    <property type="entry name" value="ARGINASE/AGMATINASE"/>
    <property type="match status" value="1"/>
</dbReference>
<dbReference type="InterPro" id="IPR023696">
    <property type="entry name" value="Ureohydrolase_dom_sf"/>
</dbReference>
<dbReference type="CDD" id="cd11592">
    <property type="entry name" value="Agmatinase_PAH"/>
    <property type="match status" value="1"/>
</dbReference>
<dbReference type="PRINTS" id="PR00116">
    <property type="entry name" value="ARGINASE"/>
</dbReference>
<keyword evidence="3 5" id="KW-0378">Hydrolase</keyword>
<dbReference type="Proteomes" id="UP000027073">
    <property type="component" value="Unassembled WGS sequence"/>
</dbReference>
<dbReference type="SUPFAM" id="SSF52768">
    <property type="entry name" value="Arginase/deacetylase"/>
    <property type="match status" value="1"/>
</dbReference>
<comment type="cofactor">
    <cofactor evidence="4">
        <name>Mn(2+)</name>
        <dbReference type="ChEBI" id="CHEBI:29035"/>
    </cofactor>
    <text evidence="4">Binds 2 manganese ions per subunit.</text>
</comment>
<dbReference type="Gene3D" id="3.40.800.10">
    <property type="entry name" value="Ureohydrolase domain"/>
    <property type="match status" value="1"/>
</dbReference>
<sequence>MKPIIPLHTLLLSLVYAHQTTEQAAFTSVQDPIDISKEPWTSKYGLQHDLGFTGPLSFSHLPYARCLQDASNKFDIAILGFPFDTTTSYRPGARFGPAGIRHGSRRQSERGYTVTWGTSPYDLGATMMDCGDVPLSGYDNAKAIDQMEAAYSTLLMRPVSGGVAGRERKAYTARLANDDKEHPRIITLGGDHTIVLPILRSLNKVYGPVSVIHFDAHLDTWAPRGTTAQERITHGSFFAVAAEEHLIRNTSVHAGIRCKMADIGDVEHDDTVGFQIVSTDNIDDYGINKVIKAIRTRIGSSPVYLSLDIDVVDPGLAPATGTPEAGGWTTREVKRILRGLSGLNFVGADIVEVAPAYDHADITSIAAADIVYDFLTMLQTETPPPPHDSPLFRDLDD</sequence>
<dbReference type="HOGENOM" id="CLU_039478_0_0_1"/>
<accession>A0A067NTV7</accession>
<comment type="similarity">
    <text evidence="1">Belongs to the arginase family. Agmatinase subfamily.</text>
</comment>
<feature type="binding site" evidence="4">
    <location>
        <position position="308"/>
    </location>
    <ligand>
        <name>Mn(2+)</name>
        <dbReference type="ChEBI" id="CHEBI:29035"/>
        <label>1</label>
    </ligand>
</feature>
<dbReference type="FunFam" id="3.40.800.10:FF:000014">
    <property type="entry name" value="Arginase family protein"/>
    <property type="match status" value="1"/>
</dbReference>
<reference evidence="8" key="1">
    <citation type="journal article" date="2014" name="Proc. Natl. Acad. Sci. U.S.A.">
        <title>Extensive sampling of basidiomycete genomes demonstrates inadequacy of the white-rot/brown-rot paradigm for wood decay fungi.</title>
        <authorList>
            <person name="Riley R."/>
            <person name="Salamov A.A."/>
            <person name="Brown D.W."/>
            <person name="Nagy L.G."/>
            <person name="Floudas D."/>
            <person name="Held B.W."/>
            <person name="Levasseur A."/>
            <person name="Lombard V."/>
            <person name="Morin E."/>
            <person name="Otillar R."/>
            <person name="Lindquist E.A."/>
            <person name="Sun H."/>
            <person name="LaButti K.M."/>
            <person name="Schmutz J."/>
            <person name="Jabbour D."/>
            <person name="Luo H."/>
            <person name="Baker S.E."/>
            <person name="Pisabarro A.G."/>
            <person name="Walton J.D."/>
            <person name="Blanchette R.A."/>
            <person name="Henrissat B."/>
            <person name="Martin F."/>
            <person name="Cullen D."/>
            <person name="Hibbett D.S."/>
            <person name="Grigoriev I.V."/>
        </authorList>
    </citation>
    <scope>NUCLEOTIDE SEQUENCE [LARGE SCALE GENOMIC DNA]</scope>
    <source>
        <strain evidence="8">PC15</strain>
    </source>
</reference>
<organism evidence="7 8">
    <name type="scientific">Pleurotus ostreatus (strain PC15)</name>
    <name type="common">Oyster mushroom</name>
    <dbReference type="NCBI Taxonomy" id="1137138"/>
    <lineage>
        <taxon>Eukaryota</taxon>
        <taxon>Fungi</taxon>
        <taxon>Dikarya</taxon>
        <taxon>Basidiomycota</taxon>
        <taxon>Agaricomycotina</taxon>
        <taxon>Agaricomycetes</taxon>
        <taxon>Agaricomycetidae</taxon>
        <taxon>Agaricales</taxon>
        <taxon>Pleurotineae</taxon>
        <taxon>Pleurotaceae</taxon>
        <taxon>Pleurotus</taxon>
    </lineage>
</organism>
<dbReference type="PANTHER" id="PTHR11358:SF26">
    <property type="entry name" value="GUANIDINO ACID HYDROLASE, MITOCHONDRIAL"/>
    <property type="match status" value="1"/>
</dbReference>
<evidence type="ECO:0000256" key="1">
    <source>
        <dbReference type="ARBA" id="ARBA00009227"/>
    </source>
</evidence>
<dbReference type="InterPro" id="IPR020855">
    <property type="entry name" value="Ureohydrolase_Mn_BS"/>
</dbReference>
<feature type="chain" id="PRO_5001642608" description="Arginase/deacetylase" evidence="6">
    <location>
        <begin position="18"/>
        <end position="397"/>
    </location>
</feature>
<evidence type="ECO:0000256" key="5">
    <source>
        <dbReference type="RuleBase" id="RU003684"/>
    </source>
</evidence>
<dbReference type="InterPro" id="IPR006035">
    <property type="entry name" value="Ureohydrolase"/>
</dbReference>
<dbReference type="AlphaFoldDB" id="A0A067NTV7"/>
<evidence type="ECO:0000256" key="4">
    <source>
        <dbReference type="PIRSR" id="PIRSR036979-1"/>
    </source>
</evidence>
<keyword evidence="4" id="KW-0464">Manganese</keyword>
<keyword evidence="2 4" id="KW-0479">Metal-binding</keyword>
<dbReference type="GO" id="GO:0046872">
    <property type="term" value="F:metal ion binding"/>
    <property type="evidence" value="ECO:0007669"/>
    <property type="project" value="UniProtKB-KW"/>
</dbReference>
<feature type="binding site" evidence="4">
    <location>
        <position position="217"/>
    </location>
    <ligand>
        <name>Mn(2+)</name>
        <dbReference type="ChEBI" id="CHEBI:29035"/>
        <label>1</label>
    </ligand>
</feature>
<keyword evidence="6" id="KW-0732">Signal</keyword>
<dbReference type="PROSITE" id="PS51409">
    <property type="entry name" value="ARGINASE_2"/>
    <property type="match status" value="1"/>
</dbReference>
<feature type="binding site" evidence="4">
    <location>
        <position position="192"/>
    </location>
    <ligand>
        <name>Mn(2+)</name>
        <dbReference type="ChEBI" id="CHEBI:29035"/>
        <label>1</label>
    </ligand>
</feature>
<evidence type="ECO:0000256" key="3">
    <source>
        <dbReference type="ARBA" id="ARBA00022801"/>
    </source>
</evidence>
<evidence type="ECO:0000256" key="6">
    <source>
        <dbReference type="SAM" id="SignalP"/>
    </source>
</evidence>
<feature type="binding site" evidence="4">
    <location>
        <position position="215"/>
    </location>
    <ligand>
        <name>Mn(2+)</name>
        <dbReference type="ChEBI" id="CHEBI:29035"/>
        <label>1</label>
    </ligand>
</feature>
<dbReference type="Pfam" id="PF00491">
    <property type="entry name" value="Arginase"/>
    <property type="match status" value="1"/>
</dbReference>
<dbReference type="PROSITE" id="PS01053">
    <property type="entry name" value="ARGINASE_1"/>
    <property type="match status" value="1"/>
</dbReference>
<dbReference type="InParanoid" id="A0A067NTV7"/>
<evidence type="ECO:0008006" key="9">
    <source>
        <dbReference type="Google" id="ProtNLM"/>
    </source>
</evidence>
<dbReference type="GO" id="GO:0008783">
    <property type="term" value="F:agmatinase activity"/>
    <property type="evidence" value="ECO:0007669"/>
    <property type="project" value="TreeGrafter"/>
</dbReference>
<dbReference type="EMBL" id="KL198006">
    <property type="protein sequence ID" value="KDQ31518.1"/>
    <property type="molecule type" value="Genomic_DNA"/>
</dbReference>
<name>A0A067NTV7_PLEO1</name>
<protein>
    <recommendedName>
        <fullName evidence="9">Arginase/deacetylase</fullName>
    </recommendedName>
</protein>
<feature type="binding site" evidence="4">
    <location>
        <position position="310"/>
    </location>
    <ligand>
        <name>Mn(2+)</name>
        <dbReference type="ChEBI" id="CHEBI:29035"/>
        <label>1</label>
    </ligand>
</feature>
<evidence type="ECO:0000313" key="7">
    <source>
        <dbReference type="EMBL" id="KDQ31518.1"/>
    </source>
</evidence>
<feature type="signal peptide" evidence="6">
    <location>
        <begin position="1"/>
        <end position="17"/>
    </location>
</feature>
<proteinExistence type="inferred from homology"/>
<dbReference type="VEuPathDB" id="FungiDB:PLEOSDRAFT_1037749"/>
<feature type="binding site" evidence="4">
    <location>
        <position position="219"/>
    </location>
    <ligand>
        <name>Mn(2+)</name>
        <dbReference type="ChEBI" id="CHEBI:29035"/>
        <label>1</label>
    </ligand>
</feature>
<dbReference type="GO" id="GO:0033389">
    <property type="term" value="P:putrescine biosynthetic process from arginine, via agmatine"/>
    <property type="evidence" value="ECO:0007669"/>
    <property type="project" value="TreeGrafter"/>
</dbReference>
<evidence type="ECO:0000256" key="2">
    <source>
        <dbReference type="ARBA" id="ARBA00022723"/>
    </source>
</evidence>